<keyword evidence="1" id="KW-0812">Transmembrane</keyword>
<dbReference type="Proteomes" id="UP001499979">
    <property type="component" value="Unassembled WGS sequence"/>
</dbReference>
<organism evidence="2 3">
    <name type="scientific">Nocardioides aquiterrae</name>
    <dbReference type="NCBI Taxonomy" id="203799"/>
    <lineage>
        <taxon>Bacteria</taxon>
        <taxon>Bacillati</taxon>
        <taxon>Actinomycetota</taxon>
        <taxon>Actinomycetes</taxon>
        <taxon>Propionibacteriales</taxon>
        <taxon>Nocardioidaceae</taxon>
        <taxon>Nocardioides</taxon>
    </lineage>
</organism>
<feature type="transmembrane region" description="Helical" evidence="1">
    <location>
        <begin position="9"/>
        <end position="31"/>
    </location>
</feature>
<evidence type="ECO:0000313" key="2">
    <source>
        <dbReference type="EMBL" id="GAA1159168.1"/>
    </source>
</evidence>
<keyword evidence="1" id="KW-0472">Membrane</keyword>
<comment type="caution">
    <text evidence="2">The sequence shown here is derived from an EMBL/GenBank/DDBJ whole genome shotgun (WGS) entry which is preliminary data.</text>
</comment>
<evidence type="ECO:0000313" key="3">
    <source>
        <dbReference type="Proteomes" id="UP001499979"/>
    </source>
</evidence>
<proteinExistence type="predicted"/>
<name>A0ABP4F706_9ACTN</name>
<feature type="transmembrane region" description="Helical" evidence="1">
    <location>
        <begin position="83"/>
        <end position="105"/>
    </location>
</feature>
<feature type="transmembrane region" description="Helical" evidence="1">
    <location>
        <begin position="58"/>
        <end position="76"/>
    </location>
</feature>
<keyword evidence="3" id="KW-1185">Reference proteome</keyword>
<feature type="transmembrane region" description="Helical" evidence="1">
    <location>
        <begin position="125"/>
        <end position="144"/>
    </location>
</feature>
<dbReference type="RefSeq" id="WP_343909783.1">
    <property type="nucleotide sequence ID" value="NZ_BAAAJE010000026.1"/>
</dbReference>
<evidence type="ECO:0000256" key="1">
    <source>
        <dbReference type="SAM" id="Phobius"/>
    </source>
</evidence>
<dbReference type="EMBL" id="BAAAJE010000026">
    <property type="protein sequence ID" value="GAA1159168.1"/>
    <property type="molecule type" value="Genomic_DNA"/>
</dbReference>
<sequence>MADRRLRPVALTATVVGIAVTLVALVGLPWVHHDAARAASSHSSWVIVFDDPAGRHTLLVWVLFAACAVTALLAGWTDATWSLLLRCVAPLLAGALALVMSWQVYTADLVLPSGFMVETGLQPGFWVTLLGLALVALGSAFGAARPR</sequence>
<reference evidence="3" key="1">
    <citation type="journal article" date="2019" name="Int. J. Syst. Evol. Microbiol.">
        <title>The Global Catalogue of Microorganisms (GCM) 10K type strain sequencing project: providing services to taxonomists for standard genome sequencing and annotation.</title>
        <authorList>
            <consortium name="The Broad Institute Genomics Platform"/>
            <consortium name="The Broad Institute Genome Sequencing Center for Infectious Disease"/>
            <person name="Wu L."/>
            <person name="Ma J."/>
        </authorList>
    </citation>
    <scope>NUCLEOTIDE SEQUENCE [LARGE SCALE GENOMIC DNA]</scope>
    <source>
        <strain evidence="3">JCM 11813</strain>
    </source>
</reference>
<gene>
    <name evidence="2" type="ORF">GCM10009606_41410</name>
</gene>
<keyword evidence="1" id="KW-1133">Transmembrane helix</keyword>
<accession>A0ABP4F706</accession>
<protein>
    <submittedName>
        <fullName evidence="2">Uncharacterized protein</fullName>
    </submittedName>
</protein>